<keyword evidence="2" id="KW-1185">Reference proteome</keyword>
<keyword evidence="1" id="KW-0472">Membrane</keyword>
<keyword evidence="1" id="KW-0812">Transmembrane</keyword>
<sequence>MASNVYVKSVIWLTSLGGLGYGLMVLTEPSEEKLSKIRATTSSANLTENEKKKVLFLKRLQEAASDPSPIYIKKKEN</sequence>
<evidence type="ECO:0000256" key="1">
    <source>
        <dbReference type="SAM" id="Phobius"/>
    </source>
</evidence>
<dbReference type="RefSeq" id="XP_037886047.1">
    <property type="nucleotide sequence ID" value="XM_038030119.1"/>
</dbReference>
<proteinExistence type="predicted"/>
<evidence type="ECO:0000313" key="3">
    <source>
        <dbReference type="RefSeq" id="XP_037886047.1"/>
    </source>
</evidence>
<feature type="transmembrane region" description="Helical" evidence="1">
    <location>
        <begin position="6"/>
        <end position="26"/>
    </location>
</feature>
<evidence type="ECO:0000313" key="2">
    <source>
        <dbReference type="Proteomes" id="UP000092443"/>
    </source>
</evidence>
<dbReference type="KEGG" id="gfs:119635339"/>
<dbReference type="Proteomes" id="UP000092443">
    <property type="component" value="Unplaced"/>
</dbReference>
<keyword evidence="1" id="KW-1133">Transmembrane helix</keyword>
<reference evidence="3" key="1">
    <citation type="submission" date="2025-08" db="UniProtKB">
        <authorList>
            <consortium name="RefSeq"/>
        </authorList>
    </citation>
    <scope>IDENTIFICATION</scope>
    <source>
        <tissue evidence="3">Whole body pupa</tissue>
    </source>
</reference>
<name>A0A8U0WJK7_9MUSC</name>
<organism evidence="2 3">
    <name type="scientific">Glossina fuscipes</name>
    <dbReference type="NCBI Taxonomy" id="7396"/>
    <lineage>
        <taxon>Eukaryota</taxon>
        <taxon>Metazoa</taxon>
        <taxon>Ecdysozoa</taxon>
        <taxon>Arthropoda</taxon>
        <taxon>Hexapoda</taxon>
        <taxon>Insecta</taxon>
        <taxon>Pterygota</taxon>
        <taxon>Neoptera</taxon>
        <taxon>Endopterygota</taxon>
        <taxon>Diptera</taxon>
        <taxon>Brachycera</taxon>
        <taxon>Muscomorpha</taxon>
        <taxon>Hippoboscoidea</taxon>
        <taxon>Glossinidae</taxon>
        <taxon>Glossina</taxon>
    </lineage>
</organism>
<dbReference type="Pfam" id="PF15141">
    <property type="entry name" value="UQCC3"/>
    <property type="match status" value="1"/>
</dbReference>
<dbReference type="GO" id="GO:0005739">
    <property type="term" value="C:mitochondrion"/>
    <property type="evidence" value="ECO:0007669"/>
    <property type="project" value="GOC"/>
</dbReference>
<dbReference type="GO" id="GO:0034551">
    <property type="term" value="P:mitochondrial respiratory chain complex III assembly"/>
    <property type="evidence" value="ECO:0007669"/>
    <property type="project" value="InterPro"/>
</dbReference>
<protein>
    <submittedName>
        <fullName evidence="3">Uncharacterized protein LOC119635339</fullName>
    </submittedName>
</protein>
<accession>A0A8U0WJK7</accession>
<dbReference type="GeneID" id="119635339"/>
<dbReference type="AlphaFoldDB" id="A0A8U0WJK7"/>
<gene>
    <name evidence="3" type="primary">LOC119635339</name>
</gene>
<dbReference type="InterPro" id="IPR027896">
    <property type="entry name" value="UQCC3"/>
</dbReference>